<keyword evidence="4" id="KW-1185">Reference proteome</keyword>
<dbReference type="EMBL" id="RRCF01000004">
    <property type="protein sequence ID" value="RRJ19534.1"/>
    <property type="molecule type" value="Genomic_DNA"/>
</dbReference>
<evidence type="ECO:0000259" key="2">
    <source>
        <dbReference type="Pfam" id="PF14238"/>
    </source>
</evidence>
<dbReference type="AlphaFoldDB" id="A0A3P3QEH0"/>
<evidence type="ECO:0000313" key="3">
    <source>
        <dbReference type="EMBL" id="RRJ19534.1"/>
    </source>
</evidence>
<name>A0A3P3QEH0_9GAMM</name>
<gene>
    <name evidence="3" type="ORF">EIK76_13865</name>
</gene>
<protein>
    <submittedName>
        <fullName evidence="3">DUF4340 domain-containing protein</fullName>
    </submittedName>
</protein>
<accession>A0A3P3QEH0</accession>
<organism evidence="3 4">
    <name type="scientific">Rheinheimera mesophila</name>
    <dbReference type="NCBI Taxonomy" id="1547515"/>
    <lineage>
        <taxon>Bacteria</taxon>
        <taxon>Pseudomonadati</taxon>
        <taxon>Pseudomonadota</taxon>
        <taxon>Gammaproteobacteria</taxon>
        <taxon>Chromatiales</taxon>
        <taxon>Chromatiaceae</taxon>
        <taxon>Rheinheimera</taxon>
    </lineage>
</organism>
<dbReference type="RefSeq" id="WP_046518489.1">
    <property type="nucleotide sequence ID" value="NZ_LAVS01000002.1"/>
</dbReference>
<feature type="region of interest" description="Disordered" evidence="1">
    <location>
        <begin position="293"/>
        <end position="318"/>
    </location>
</feature>
<feature type="compositionally biased region" description="Polar residues" evidence="1">
    <location>
        <begin position="294"/>
        <end position="308"/>
    </location>
</feature>
<sequence length="318" mass="36034">MKTLTIGLSVVAAAQLLLAGALWWQDQQQPEASALLALHPKQLTEIKLEHQGKTLQLVYQDGAWRLPALQHEPARPAKVTALLTELEKARLQWPVAETTASQARFEVAEDKYQWKLTLAAGEQQQLIYLGSSPAFKQLYLRRDKETEIYQQQISTMDWSTEPEQWFDRNLLQISQVNRIKLPQLELEKEAGQWQVRAAQGETQIADKALAGQLQQLFSALQVSGPPVKPLALKQPEQQLQVEVQSLSAKHSYQLQKQQDNYLIKRDDRAVWYPLAAEQAKQLFELEPEKLLAKQSGQSNSNEKPSASEVQAEGRSELN</sequence>
<proteinExistence type="predicted"/>
<comment type="caution">
    <text evidence="3">The sequence shown here is derived from an EMBL/GenBank/DDBJ whole genome shotgun (WGS) entry which is preliminary data.</text>
</comment>
<evidence type="ECO:0000313" key="4">
    <source>
        <dbReference type="Proteomes" id="UP000276260"/>
    </source>
</evidence>
<dbReference type="OrthoDB" id="5431982at2"/>
<dbReference type="InterPro" id="IPR025641">
    <property type="entry name" value="DUF4340"/>
</dbReference>
<evidence type="ECO:0000256" key="1">
    <source>
        <dbReference type="SAM" id="MobiDB-lite"/>
    </source>
</evidence>
<feature type="domain" description="DUF4340" evidence="2">
    <location>
        <begin position="64"/>
        <end position="203"/>
    </location>
</feature>
<reference evidence="3 4" key="1">
    <citation type="submission" date="2018-11" db="EMBL/GenBank/DDBJ databases">
        <title>Draft genome analysis of Rheinheimera mesophila isolated from an industrial waste site.</title>
        <authorList>
            <person name="Yu Q."/>
            <person name="Qi Y."/>
            <person name="Zhang H."/>
            <person name="Lu Y."/>
            <person name="Pu J."/>
        </authorList>
    </citation>
    <scope>NUCLEOTIDE SEQUENCE [LARGE SCALE GENOMIC DNA]</scope>
    <source>
        <strain evidence="3 4">IITR13</strain>
    </source>
</reference>
<dbReference type="Pfam" id="PF14238">
    <property type="entry name" value="DUF4340"/>
    <property type="match status" value="1"/>
</dbReference>
<dbReference type="Proteomes" id="UP000276260">
    <property type="component" value="Unassembled WGS sequence"/>
</dbReference>